<organism evidence="1 2">
    <name type="scientific">candidate division WWE3 bacterium</name>
    <dbReference type="NCBI Taxonomy" id="2053526"/>
    <lineage>
        <taxon>Bacteria</taxon>
        <taxon>Katanobacteria</taxon>
    </lineage>
</organism>
<accession>A0A928TVT8</accession>
<reference evidence="1" key="1">
    <citation type="submission" date="2020-05" db="EMBL/GenBank/DDBJ databases">
        <title>High-Quality Genomes of Partial-Nitritation/Anammox System by Hierarchical Clustering Based Hybrid Assembly.</title>
        <authorList>
            <person name="Liu L."/>
            <person name="Wang Y."/>
            <person name="Che Y."/>
            <person name="Chen Y."/>
            <person name="Xia Y."/>
            <person name="Luo R."/>
            <person name="Cheng S.H."/>
            <person name="Zheng C."/>
            <person name="Zhang T."/>
        </authorList>
    </citation>
    <scope>NUCLEOTIDE SEQUENCE</scope>
    <source>
        <strain evidence="1">H1_PAT1</strain>
    </source>
</reference>
<proteinExistence type="predicted"/>
<protein>
    <submittedName>
        <fullName evidence="1">Uncharacterized protein</fullName>
    </submittedName>
</protein>
<evidence type="ECO:0000313" key="2">
    <source>
        <dbReference type="Proteomes" id="UP000710385"/>
    </source>
</evidence>
<dbReference type="AlphaFoldDB" id="A0A928TVT8"/>
<evidence type="ECO:0000313" key="1">
    <source>
        <dbReference type="EMBL" id="MBE7525825.1"/>
    </source>
</evidence>
<name>A0A928TVT8_UNCKA</name>
<gene>
    <name evidence="1" type="ORF">HS096_05930</name>
</gene>
<comment type="caution">
    <text evidence="1">The sequence shown here is derived from an EMBL/GenBank/DDBJ whole genome shotgun (WGS) entry which is preliminary data.</text>
</comment>
<sequence length="248" mass="27366">MSAESHLAKFGITLQEANDFIKLNIDKPEVIFDAGVAYFVSIPMLSEITKYSESDIVQYFESSGISHPTSLNNTRKLFNSDLGALEKLVDFDNKAGVLSTASLREKVQPLIGDPDFYPSYAPFFGPSAPFQIWDGKYDPEELGVNHLGEIAATTENLESLFYGTLINTFSRLDKGELDQINHFSPDGSHDNYKILLFDDISSTPSIIAWSDEELADLVIYDAARIINAFQTSDLPGILDGSFLGLAMS</sequence>
<dbReference type="Proteomes" id="UP000710385">
    <property type="component" value="Unassembled WGS sequence"/>
</dbReference>
<dbReference type="EMBL" id="JABTTY010000002">
    <property type="protein sequence ID" value="MBE7525825.1"/>
    <property type="molecule type" value="Genomic_DNA"/>
</dbReference>